<organism evidence="2 3">
    <name type="scientific">Thioploca ingrica</name>
    <dbReference type="NCBI Taxonomy" id="40754"/>
    <lineage>
        <taxon>Bacteria</taxon>
        <taxon>Pseudomonadati</taxon>
        <taxon>Pseudomonadota</taxon>
        <taxon>Gammaproteobacteria</taxon>
        <taxon>Thiotrichales</taxon>
        <taxon>Thiotrichaceae</taxon>
        <taxon>Thioploca</taxon>
    </lineage>
</organism>
<reference evidence="2 3" key="1">
    <citation type="journal article" date="2014" name="ISME J.">
        <title>Ecophysiology of Thioploca ingrica as revealed by the complete genome sequence supplemented with proteomic evidence.</title>
        <authorList>
            <person name="Kojima H."/>
            <person name="Ogura Y."/>
            <person name="Yamamoto N."/>
            <person name="Togashi T."/>
            <person name="Mori H."/>
            <person name="Watanabe T."/>
            <person name="Nemoto F."/>
            <person name="Kurokawa K."/>
            <person name="Hayashi T."/>
            <person name="Fukui M."/>
        </authorList>
    </citation>
    <scope>NUCLEOTIDE SEQUENCE [LARGE SCALE GENOMIC DNA]</scope>
</reference>
<protein>
    <recommendedName>
        <fullName evidence="1">Transglutaminase-like domain-containing protein</fullName>
    </recommendedName>
</protein>
<dbReference type="InterPro" id="IPR002931">
    <property type="entry name" value="Transglutaminase-like"/>
</dbReference>
<dbReference type="Proteomes" id="UP000031623">
    <property type="component" value="Chromosome"/>
</dbReference>
<keyword evidence="3" id="KW-1185">Reference proteome</keyword>
<gene>
    <name evidence="2" type="ORF">THII_2991</name>
</gene>
<dbReference type="OrthoDB" id="5401788at2"/>
<dbReference type="SUPFAM" id="SSF54001">
    <property type="entry name" value="Cysteine proteinases"/>
    <property type="match status" value="1"/>
</dbReference>
<dbReference type="Gene3D" id="3.10.620.30">
    <property type="match status" value="1"/>
</dbReference>
<dbReference type="Pfam" id="PF01841">
    <property type="entry name" value="Transglut_core"/>
    <property type="match status" value="1"/>
</dbReference>
<dbReference type="HOGENOM" id="CLU_1222520_0_0_6"/>
<name>A0A090AGE4_9GAMM</name>
<feature type="domain" description="Transglutaminase-like" evidence="1">
    <location>
        <begin position="58"/>
        <end position="163"/>
    </location>
</feature>
<evidence type="ECO:0000313" key="2">
    <source>
        <dbReference type="EMBL" id="BAP57288.1"/>
    </source>
</evidence>
<evidence type="ECO:0000313" key="3">
    <source>
        <dbReference type="Proteomes" id="UP000031623"/>
    </source>
</evidence>
<dbReference type="EMBL" id="AP014633">
    <property type="protein sequence ID" value="BAP57288.1"/>
    <property type="molecule type" value="Genomic_DNA"/>
</dbReference>
<sequence length="244" mass="27596">MIMDANYWNNKWQQAPVTYTGRTLKGSAERIICDVKCFITPNDAILAEVIHDYQLKKPTPNVIAQSIQQFVVKFLDYADDDEASKCPEYWQFPFESLQTNVGDCEDGAILMASLMIQAGIPAHRVKVCAGYVQESPTAPEGGHAYCIYLADRKGDVQDWVVMDWCYYEDSHLAPEAKPLAKAGGYKGFYKDLWFTFNNEYSWNQDKLEIETPRISQGQATPARTEILGAANLKSVMNKIKTKVK</sequence>
<dbReference type="InterPro" id="IPR038765">
    <property type="entry name" value="Papain-like_cys_pep_sf"/>
</dbReference>
<dbReference type="STRING" id="40754.THII_2991"/>
<accession>A0A090AGE4</accession>
<dbReference type="AlphaFoldDB" id="A0A090AGE4"/>
<dbReference type="KEGG" id="tig:THII_2991"/>
<proteinExistence type="predicted"/>
<evidence type="ECO:0000259" key="1">
    <source>
        <dbReference type="Pfam" id="PF01841"/>
    </source>
</evidence>